<keyword evidence="2" id="KW-0732">Signal</keyword>
<dbReference type="Pfam" id="PF23553">
    <property type="entry name" value="NELF-A_N"/>
    <property type="match status" value="1"/>
</dbReference>
<dbReference type="GO" id="GO:0032021">
    <property type="term" value="C:NELF complex"/>
    <property type="evidence" value="ECO:0007669"/>
    <property type="project" value="TreeGrafter"/>
</dbReference>
<feature type="region of interest" description="Disordered" evidence="1">
    <location>
        <begin position="309"/>
        <end position="418"/>
    </location>
</feature>
<protein>
    <submittedName>
        <fullName evidence="4">EOG090X08WB</fullName>
    </submittedName>
</protein>
<evidence type="ECO:0000256" key="2">
    <source>
        <dbReference type="SAM" id="SignalP"/>
    </source>
</evidence>
<dbReference type="PANTHER" id="PTHR13328">
    <property type="entry name" value="NEGATIVE ELONGATION FACTOR A NELF-A"/>
    <property type="match status" value="1"/>
</dbReference>
<dbReference type="InterPro" id="IPR056557">
    <property type="entry name" value="NELF-A_N"/>
</dbReference>
<evidence type="ECO:0000256" key="1">
    <source>
        <dbReference type="SAM" id="MobiDB-lite"/>
    </source>
</evidence>
<gene>
    <name evidence="4" type="primary">EOG090X08WB</name>
</gene>
<dbReference type="GO" id="GO:0034244">
    <property type="term" value="P:negative regulation of transcription elongation by RNA polymerase II"/>
    <property type="evidence" value="ECO:0007669"/>
    <property type="project" value="TreeGrafter"/>
</dbReference>
<proteinExistence type="evidence at transcript level"/>
<dbReference type="InterPro" id="IPR052828">
    <property type="entry name" value="NELF-A_domain"/>
</dbReference>
<dbReference type="AlphaFoldDB" id="A0A4Y7N1J8"/>
<organism evidence="4">
    <name type="scientific">Daphnia similis</name>
    <dbReference type="NCBI Taxonomy" id="35528"/>
    <lineage>
        <taxon>Eukaryota</taxon>
        <taxon>Metazoa</taxon>
        <taxon>Ecdysozoa</taxon>
        <taxon>Arthropoda</taxon>
        <taxon>Crustacea</taxon>
        <taxon>Branchiopoda</taxon>
        <taxon>Diplostraca</taxon>
        <taxon>Cladocera</taxon>
        <taxon>Anomopoda</taxon>
        <taxon>Daphniidae</taxon>
        <taxon>Daphnia</taxon>
        <taxon>Daphnia similis group</taxon>
    </lineage>
</organism>
<dbReference type="InterPro" id="IPR037517">
    <property type="entry name" value="HDAG_dom"/>
</dbReference>
<name>A0A4Y7N1J8_9CRUS</name>
<feature type="compositionally biased region" description="Low complexity" evidence="1">
    <location>
        <begin position="381"/>
        <end position="390"/>
    </location>
</feature>
<reference evidence="4" key="1">
    <citation type="submission" date="2018-08" db="EMBL/GenBank/DDBJ databases">
        <authorList>
            <person name="Cornetti L."/>
        </authorList>
    </citation>
    <scope>NUCLEOTIDE SEQUENCE</scope>
    <source>
        <strain evidence="4">IL-KYN-4</strain>
    </source>
</reference>
<feature type="chain" id="PRO_5021393826" evidence="2">
    <location>
        <begin position="17"/>
        <end position="590"/>
    </location>
</feature>
<feature type="compositionally biased region" description="Low complexity" evidence="1">
    <location>
        <begin position="400"/>
        <end position="418"/>
    </location>
</feature>
<sequence>MLLFLSSPMTLLHLFSKVFFPLGGKMASHRETDTSLWLHNKLGISTDSWAGGSICSQLNPEVLKNIQECFVELQTQVKLKFLLSFFQFSRRNLEEWKTELEEILEVAVVDGDPWVAMVAEILKTYPATGALNMEIGSATDEYTRKIFNDLANDLRKLVKKHGETGMLPLECPYLNKTALFTVVGQQSHPIKHFTLKRKPKSAALRAELLQKSTDAQNNLKKNPAPTVPLRSRGIPRKMTDTTPLKGIPSRHIGGFASPLSRAGSTPTSVGALGSSPSAGPNRPSPRTLAGRKDGGIKLLDITEQPIGFAQAKKRKRQQELEAAQKAATESQATPPNPSQPLSGEESETGSVAETPEKVTPTPDYAAGLLPSNPPPTPSTPATPLASTSIPPLTPLKEPPRMAAVRPPAAPSISSLPSGSLASPAQVVRLVTSQPPAATSAATTVPTVYRLVQPAAAAAAGQPTATTTATNQTAAPPKKSVALMLTREQMQEAQEMFKNANKVTRPEKALILGFMAGSRENPCPHLGNIVTIKLSEDEEVVTAGDGITTTRIVETHFQMNYAAGEWKRIKKMRKMEDTPASVATVLATATG</sequence>
<dbReference type="PROSITE" id="PS51838">
    <property type="entry name" value="HDAG"/>
    <property type="match status" value="1"/>
</dbReference>
<feature type="signal peptide" evidence="2">
    <location>
        <begin position="1"/>
        <end position="16"/>
    </location>
</feature>
<dbReference type="PANTHER" id="PTHR13328:SF4">
    <property type="entry name" value="NEGATIVE ELONGATION FACTOR A"/>
    <property type="match status" value="1"/>
</dbReference>
<dbReference type="EMBL" id="LR017232">
    <property type="protein sequence ID" value="SVE86851.1"/>
    <property type="molecule type" value="mRNA"/>
</dbReference>
<evidence type="ECO:0000259" key="3">
    <source>
        <dbReference type="PROSITE" id="PS51838"/>
    </source>
</evidence>
<feature type="compositionally biased region" description="Polar residues" evidence="1">
    <location>
        <begin position="262"/>
        <end position="278"/>
    </location>
</feature>
<accession>A0A4Y7N1J8</accession>
<feature type="compositionally biased region" description="Pro residues" evidence="1">
    <location>
        <begin position="371"/>
        <end position="380"/>
    </location>
</feature>
<feature type="domain" description="HDAg" evidence="3">
    <location>
        <begin position="114"/>
        <end position="300"/>
    </location>
</feature>
<feature type="region of interest" description="Disordered" evidence="1">
    <location>
        <begin position="212"/>
        <end position="296"/>
    </location>
</feature>
<evidence type="ECO:0000313" key="4">
    <source>
        <dbReference type="EMBL" id="SVE86851.1"/>
    </source>
</evidence>